<evidence type="ECO:0000256" key="2">
    <source>
        <dbReference type="ARBA" id="ARBA00023125"/>
    </source>
</evidence>
<dbReference type="GO" id="GO:0003677">
    <property type="term" value="F:DNA binding"/>
    <property type="evidence" value="ECO:0007669"/>
    <property type="project" value="UniProtKB-KW"/>
</dbReference>
<dbReference type="RefSeq" id="WP_160382838.1">
    <property type="nucleotide sequence ID" value="NZ_WNXQ01000005.1"/>
</dbReference>
<organism evidence="4 5">
    <name type="scientific">Pseudooceanicola pacificus</name>
    <dbReference type="NCBI Taxonomy" id="2676438"/>
    <lineage>
        <taxon>Bacteria</taxon>
        <taxon>Pseudomonadati</taxon>
        <taxon>Pseudomonadota</taxon>
        <taxon>Alphaproteobacteria</taxon>
        <taxon>Rhodobacterales</taxon>
        <taxon>Paracoccaceae</taxon>
        <taxon>Pseudooceanicola</taxon>
    </lineage>
</organism>
<name>A0A844W371_9RHOB</name>
<evidence type="ECO:0000256" key="3">
    <source>
        <dbReference type="SAM" id="MobiDB-lite"/>
    </source>
</evidence>
<dbReference type="EMBL" id="WNXQ01000005">
    <property type="protein sequence ID" value="MWB78626.1"/>
    <property type="molecule type" value="Genomic_DNA"/>
</dbReference>
<dbReference type="InterPro" id="IPR000119">
    <property type="entry name" value="Hist_DNA-bd"/>
</dbReference>
<dbReference type="Gene3D" id="4.10.520.10">
    <property type="entry name" value="IHF-like DNA-binding proteins"/>
    <property type="match status" value="1"/>
</dbReference>
<evidence type="ECO:0000313" key="4">
    <source>
        <dbReference type="EMBL" id="MWB78626.1"/>
    </source>
</evidence>
<reference evidence="4 5" key="1">
    <citation type="submission" date="2019-11" db="EMBL/GenBank/DDBJ databases">
        <title>Pseudooceanicola pacifica sp. nov., isolated from deep-sea sediment of the Pacific Ocean.</title>
        <authorList>
            <person name="Lyu L."/>
        </authorList>
    </citation>
    <scope>NUCLEOTIDE SEQUENCE [LARGE SCALE GENOMIC DNA]</scope>
    <source>
        <strain evidence="4 5">216_PA32_1</strain>
    </source>
</reference>
<dbReference type="GO" id="GO:0030527">
    <property type="term" value="F:structural constituent of chromatin"/>
    <property type="evidence" value="ECO:0007669"/>
    <property type="project" value="InterPro"/>
</dbReference>
<evidence type="ECO:0000256" key="1">
    <source>
        <dbReference type="ARBA" id="ARBA00010529"/>
    </source>
</evidence>
<dbReference type="SUPFAM" id="SSF47729">
    <property type="entry name" value="IHF-like DNA-binding proteins"/>
    <property type="match status" value="1"/>
</dbReference>
<comment type="caution">
    <text evidence="4">The sequence shown here is derived from an EMBL/GenBank/DDBJ whole genome shotgun (WGS) entry which is preliminary data.</text>
</comment>
<keyword evidence="2 4" id="KW-0238">DNA-binding</keyword>
<gene>
    <name evidence="4" type="ORF">GLS40_11355</name>
</gene>
<protein>
    <submittedName>
        <fullName evidence="4">DNA-binding protein</fullName>
    </submittedName>
</protein>
<dbReference type="Proteomes" id="UP000443843">
    <property type="component" value="Unassembled WGS sequence"/>
</dbReference>
<sequence>MAKSTTTRSAETKTSATKTATAAKTASAAAKTAVAAASTPDLKVVDETVPSVTGPELKKKELIDLVVERSGLKKKDVKPVVESVMAVLGEALGAGREMNLQPLGKIKVNKIKNVNNGKVVITRIRQSTGTVEAAEKDPLAEAEE</sequence>
<dbReference type="AlphaFoldDB" id="A0A844W371"/>
<evidence type="ECO:0000313" key="5">
    <source>
        <dbReference type="Proteomes" id="UP000443843"/>
    </source>
</evidence>
<proteinExistence type="inferred from homology"/>
<accession>A0A844W371</accession>
<keyword evidence="5" id="KW-1185">Reference proteome</keyword>
<dbReference type="InterPro" id="IPR010992">
    <property type="entry name" value="IHF-like_DNA-bd_dom_sf"/>
</dbReference>
<dbReference type="Pfam" id="PF00216">
    <property type="entry name" value="Bac_DNA_binding"/>
    <property type="match status" value="1"/>
</dbReference>
<feature type="region of interest" description="Disordered" evidence="3">
    <location>
        <begin position="1"/>
        <end position="24"/>
    </location>
</feature>
<comment type="similarity">
    <text evidence="1">Belongs to the bacterial histone-like protein family.</text>
</comment>